<protein>
    <submittedName>
        <fullName evidence="1">Uncharacterized protein</fullName>
    </submittedName>
</protein>
<name>A0AAD9UTH9_ACRCE</name>
<accession>A0AAD9UTH9</accession>
<reference evidence="1" key="1">
    <citation type="journal article" date="2023" name="G3 (Bethesda)">
        <title>Whole genome assembly and annotation of the endangered Caribbean coral Acropora cervicornis.</title>
        <authorList>
            <person name="Selwyn J.D."/>
            <person name="Vollmer S.V."/>
        </authorList>
    </citation>
    <scope>NUCLEOTIDE SEQUENCE</scope>
    <source>
        <strain evidence="1">K2</strain>
    </source>
</reference>
<dbReference type="Proteomes" id="UP001249851">
    <property type="component" value="Unassembled WGS sequence"/>
</dbReference>
<keyword evidence="2" id="KW-1185">Reference proteome</keyword>
<organism evidence="1 2">
    <name type="scientific">Acropora cervicornis</name>
    <name type="common">Staghorn coral</name>
    <dbReference type="NCBI Taxonomy" id="6130"/>
    <lineage>
        <taxon>Eukaryota</taxon>
        <taxon>Metazoa</taxon>
        <taxon>Cnidaria</taxon>
        <taxon>Anthozoa</taxon>
        <taxon>Hexacorallia</taxon>
        <taxon>Scleractinia</taxon>
        <taxon>Astrocoeniina</taxon>
        <taxon>Acroporidae</taxon>
        <taxon>Acropora</taxon>
    </lineage>
</organism>
<gene>
    <name evidence="1" type="ORF">P5673_030496</name>
</gene>
<dbReference type="AlphaFoldDB" id="A0AAD9UTH9"/>
<reference evidence="1" key="2">
    <citation type="journal article" date="2023" name="Science">
        <title>Genomic signatures of disease resistance in endangered staghorn corals.</title>
        <authorList>
            <person name="Vollmer S.V."/>
            <person name="Selwyn J.D."/>
            <person name="Despard B.A."/>
            <person name="Roesel C.L."/>
        </authorList>
    </citation>
    <scope>NUCLEOTIDE SEQUENCE</scope>
    <source>
        <strain evidence="1">K2</strain>
    </source>
</reference>
<proteinExistence type="predicted"/>
<comment type="caution">
    <text evidence="1">The sequence shown here is derived from an EMBL/GenBank/DDBJ whole genome shotgun (WGS) entry which is preliminary data.</text>
</comment>
<evidence type="ECO:0000313" key="2">
    <source>
        <dbReference type="Proteomes" id="UP001249851"/>
    </source>
</evidence>
<dbReference type="EMBL" id="JARQWQ010000131">
    <property type="protein sequence ID" value="KAK2549122.1"/>
    <property type="molecule type" value="Genomic_DNA"/>
</dbReference>
<sequence length="98" mass="11611">MEGREENHIVLKKLTENTFSKRCWYEIFKHEFCGFLNKGSTYKHTAVYIPDRVLSDPRLCYCNLEKASPTDEKCTFCGDPIMKFIQQSVDLEKFYPRC</sequence>
<evidence type="ECO:0000313" key="1">
    <source>
        <dbReference type="EMBL" id="KAK2549122.1"/>
    </source>
</evidence>